<dbReference type="InterPro" id="IPR044855">
    <property type="entry name" value="CoA-Trfase_III_dom3_sf"/>
</dbReference>
<dbReference type="InterPro" id="IPR003673">
    <property type="entry name" value="CoA-Trfase_fam_III"/>
</dbReference>
<accession>A0A381SUJ9</accession>
<gene>
    <name evidence="2" type="ORF">METZ01_LOCUS60549</name>
</gene>
<sequence>MDVTHIVAGPFCSMILADMGAEVIKIERPGIGERGRSNGPFIQNENGDTVSARYLGLNRNKKSVALDLRDPRCKSAFERMVKESDILLDNWGPGALRRLGLGYDVLKELNPALIYTSLTGYGDPEGPAPGPYSSWPANNPCVQGMGGWMAVTGEPGGGPQMVGDNIGDSVPGVWTALGIMMALEARHRTGEGAFVDMSMYDCMAAHMTSTMPFYQATGAAAGRERGNMLSAQLALRAKDGWVVLAGAGGPEKWKDLWRLMDREDLIKDERYLGVGVSGDFYMNSFVPALEGWTLQRTKAEVTGQLIEIGYSMGIVQDTADLDNCPHLAARGMFINGGNDIGGIFRTVNTPIKFAGGAETPNIQPPLLGANNEEILCSIGGVSREDLKLMQSDEVI</sequence>
<dbReference type="PANTHER" id="PTHR48207:SF3">
    <property type="entry name" value="SUCCINATE--HYDROXYMETHYLGLUTARATE COA-TRANSFERASE"/>
    <property type="match status" value="1"/>
</dbReference>
<dbReference type="PANTHER" id="PTHR48207">
    <property type="entry name" value="SUCCINATE--HYDROXYMETHYLGLUTARATE COA-TRANSFERASE"/>
    <property type="match status" value="1"/>
</dbReference>
<protein>
    <recommendedName>
        <fullName evidence="3">CoA transferase</fullName>
    </recommendedName>
</protein>
<evidence type="ECO:0008006" key="3">
    <source>
        <dbReference type="Google" id="ProtNLM"/>
    </source>
</evidence>
<keyword evidence="1" id="KW-0808">Transferase</keyword>
<dbReference type="Gene3D" id="3.40.50.10540">
    <property type="entry name" value="Crotonobetainyl-coa:carnitine coa-transferase, domain 1"/>
    <property type="match status" value="1"/>
</dbReference>
<evidence type="ECO:0000256" key="1">
    <source>
        <dbReference type="ARBA" id="ARBA00022679"/>
    </source>
</evidence>
<dbReference type="GO" id="GO:0008410">
    <property type="term" value="F:CoA-transferase activity"/>
    <property type="evidence" value="ECO:0007669"/>
    <property type="project" value="TreeGrafter"/>
</dbReference>
<dbReference type="InterPro" id="IPR050483">
    <property type="entry name" value="CoA-transferase_III_domain"/>
</dbReference>
<organism evidence="2">
    <name type="scientific">marine metagenome</name>
    <dbReference type="NCBI Taxonomy" id="408172"/>
    <lineage>
        <taxon>unclassified sequences</taxon>
        <taxon>metagenomes</taxon>
        <taxon>ecological metagenomes</taxon>
    </lineage>
</organism>
<dbReference type="Pfam" id="PF02515">
    <property type="entry name" value="CoA_transf_3"/>
    <property type="match status" value="1"/>
</dbReference>
<dbReference type="SUPFAM" id="SSF89796">
    <property type="entry name" value="CoA-transferase family III (CaiB/BaiF)"/>
    <property type="match status" value="1"/>
</dbReference>
<dbReference type="EMBL" id="UINC01003598">
    <property type="protein sequence ID" value="SVA07695.1"/>
    <property type="molecule type" value="Genomic_DNA"/>
</dbReference>
<name>A0A381SUJ9_9ZZZZ</name>
<proteinExistence type="predicted"/>
<dbReference type="Gene3D" id="3.30.1540.10">
    <property type="entry name" value="formyl-coa transferase, domain 3"/>
    <property type="match status" value="1"/>
</dbReference>
<dbReference type="AlphaFoldDB" id="A0A381SUJ9"/>
<reference evidence="2" key="1">
    <citation type="submission" date="2018-05" db="EMBL/GenBank/DDBJ databases">
        <authorList>
            <person name="Lanie J.A."/>
            <person name="Ng W.-L."/>
            <person name="Kazmierczak K.M."/>
            <person name="Andrzejewski T.M."/>
            <person name="Davidsen T.M."/>
            <person name="Wayne K.J."/>
            <person name="Tettelin H."/>
            <person name="Glass J.I."/>
            <person name="Rusch D."/>
            <person name="Podicherti R."/>
            <person name="Tsui H.-C.T."/>
            <person name="Winkler M.E."/>
        </authorList>
    </citation>
    <scope>NUCLEOTIDE SEQUENCE</scope>
</reference>
<dbReference type="InterPro" id="IPR023606">
    <property type="entry name" value="CoA-Trfase_III_dom_1_sf"/>
</dbReference>
<evidence type="ECO:0000313" key="2">
    <source>
        <dbReference type="EMBL" id="SVA07695.1"/>
    </source>
</evidence>